<dbReference type="AlphaFoldDB" id="A0A2P4YN68"/>
<name>A0A2P4YN68_9STRA</name>
<protein>
    <submittedName>
        <fullName evidence="1">Uncharacterized protein</fullName>
    </submittedName>
</protein>
<proteinExistence type="predicted"/>
<organism evidence="1 2">
    <name type="scientific">Phytophthora palmivora</name>
    <dbReference type="NCBI Taxonomy" id="4796"/>
    <lineage>
        <taxon>Eukaryota</taxon>
        <taxon>Sar</taxon>
        <taxon>Stramenopiles</taxon>
        <taxon>Oomycota</taxon>
        <taxon>Peronosporomycetes</taxon>
        <taxon>Peronosporales</taxon>
        <taxon>Peronosporaceae</taxon>
        <taxon>Phytophthora</taxon>
    </lineage>
</organism>
<reference evidence="1 2" key="1">
    <citation type="journal article" date="2017" name="Genome Biol. Evol.">
        <title>Phytophthora megakarya and P. palmivora, closely related causal agents of cacao black pod rot, underwent increases in genome sizes and gene numbers by different mechanisms.</title>
        <authorList>
            <person name="Ali S.S."/>
            <person name="Shao J."/>
            <person name="Lary D.J."/>
            <person name="Kronmiller B."/>
            <person name="Shen D."/>
            <person name="Strem M.D."/>
            <person name="Amoako-Attah I."/>
            <person name="Akrofi A.Y."/>
            <person name="Begoude B.A."/>
            <person name="Ten Hoopen G.M."/>
            <person name="Coulibaly K."/>
            <person name="Kebe B.I."/>
            <person name="Melnick R.L."/>
            <person name="Guiltinan M.J."/>
            <person name="Tyler B.M."/>
            <person name="Meinhardt L.W."/>
            <person name="Bailey B.A."/>
        </authorList>
    </citation>
    <scope>NUCLEOTIDE SEQUENCE [LARGE SCALE GENOMIC DNA]</scope>
    <source>
        <strain evidence="2">sbr112.9</strain>
    </source>
</reference>
<dbReference type="Proteomes" id="UP000237271">
    <property type="component" value="Unassembled WGS sequence"/>
</dbReference>
<keyword evidence="2" id="KW-1185">Reference proteome</keyword>
<evidence type="ECO:0000313" key="1">
    <source>
        <dbReference type="EMBL" id="POM79248.1"/>
    </source>
</evidence>
<dbReference type="EMBL" id="NCKW01001821">
    <property type="protein sequence ID" value="POM79248.1"/>
    <property type="molecule type" value="Genomic_DNA"/>
</dbReference>
<accession>A0A2P4YN68</accession>
<evidence type="ECO:0000313" key="2">
    <source>
        <dbReference type="Proteomes" id="UP000237271"/>
    </source>
</evidence>
<gene>
    <name evidence="1" type="ORF">PHPALM_3134</name>
</gene>
<comment type="caution">
    <text evidence="1">The sequence shown here is derived from an EMBL/GenBank/DDBJ whole genome shotgun (WGS) entry which is preliminary data.</text>
</comment>
<sequence>MAYLILHYPLMKKLQADGQAVRAFGVSRYQCGSFRDRAPGMGFAPCATIPETSQEQATSPIIEQGNQSKIIDHQRSVIN</sequence>